<dbReference type="GO" id="GO:0005886">
    <property type="term" value="C:plasma membrane"/>
    <property type="evidence" value="ECO:0007669"/>
    <property type="project" value="TreeGrafter"/>
</dbReference>
<dbReference type="PANTHER" id="PTHR33021:SF496">
    <property type="entry name" value="OS08G0482700 PROTEIN"/>
    <property type="match status" value="1"/>
</dbReference>
<feature type="region of interest" description="Disordered" evidence="1">
    <location>
        <begin position="107"/>
        <end position="128"/>
    </location>
</feature>
<dbReference type="InterPro" id="IPR039391">
    <property type="entry name" value="Phytocyanin-like"/>
</dbReference>
<dbReference type="InterPro" id="IPR008972">
    <property type="entry name" value="Cupredoxin"/>
</dbReference>
<dbReference type="EMBL" id="CM017631">
    <property type="protein sequence ID" value="TYH53095.1"/>
    <property type="molecule type" value="Genomic_DNA"/>
</dbReference>
<evidence type="ECO:0000313" key="4">
    <source>
        <dbReference type="Proteomes" id="UP000322667"/>
    </source>
</evidence>
<dbReference type="PROSITE" id="PS51485">
    <property type="entry name" value="PHYTOCYANIN"/>
    <property type="match status" value="1"/>
</dbReference>
<reference evidence="3 4" key="1">
    <citation type="submission" date="2019-07" db="EMBL/GenBank/DDBJ databases">
        <title>WGS assembly of Gossypium tomentosum.</title>
        <authorList>
            <person name="Chen Z.J."/>
            <person name="Sreedasyam A."/>
            <person name="Ando A."/>
            <person name="Song Q."/>
            <person name="De L."/>
            <person name="Hulse-Kemp A."/>
            <person name="Ding M."/>
            <person name="Ye W."/>
            <person name="Kirkbride R."/>
            <person name="Jenkins J."/>
            <person name="Plott C."/>
            <person name="Lovell J."/>
            <person name="Lin Y.-M."/>
            <person name="Vaughn R."/>
            <person name="Liu B."/>
            <person name="Li W."/>
            <person name="Simpson S."/>
            <person name="Scheffler B."/>
            <person name="Saski C."/>
            <person name="Grover C."/>
            <person name="Hu G."/>
            <person name="Conover J."/>
            <person name="Carlson J."/>
            <person name="Shu S."/>
            <person name="Boston L."/>
            <person name="Williams M."/>
            <person name="Peterson D."/>
            <person name="Mcgee K."/>
            <person name="Jones D."/>
            <person name="Wendel J."/>
            <person name="Stelly D."/>
            <person name="Grimwood J."/>
            <person name="Schmutz J."/>
        </authorList>
    </citation>
    <scope>NUCLEOTIDE SEQUENCE [LARGE SCALE GENOMIC DNA]</scope>
    <source>
        <strain evidence="3">7179.01</strain>
    </source>
</reference>
<protein>
    <recommendedName>
        <fullName evidence="2">Phytocyanin domain-containing protein</fullName>
    </recommendedName>
</protein>
<feature type="domain" description="Phytocyanin" evidence="2">
    <location>
        <begin position="1"/>
        <end position="104"/>
    </location>
</feature>
<evidence type="ECO:0000313" key="3">
    <source>
        <dbReference type="EMBL" id="TYH53095.1"/>
    </source>
</evidence>
<proteinExistence type="predicted"/>
<dbReference type="SUPFAM" id="SSF49503">
    <property type="entry name" value="Cupredoxins"/>
    <property type="match status" value="1"/>
</dbReference>
<feature type="compositionally biased region" description="Low complexity" evidence="1">
    <location>
        <begin position="109"/>
        <end position="128"/>
    </location>
</feature>
<organism evidence="3 4">
    <name type="scientific">Gossypium tomentosum</name>
    <name type="common">Hawaiian cotton</name>
    <name type="synonym">Gossypium sandvicense</name>
    <dbReference type="NCBI Taxonomy" id="34277"/>
    <lineage>
        <taxon>Eukaryota</taxon>
        <taxon>Viridiplantae</taxon>
        <taxon>Streptophyta</taxon>
        <taxon>Embryophyta</taxon>
        <taxon>Tracheophyta</taxon>
        <taxon>Spermatophyta</taxon>
        <taxon>Magnoliopsida</taxon>
        <taxon>eudicotyledons</taxon>
        <taxon>Gunneridae</taxon>
        <taxon>Pentapetalae</taxon>
        <taxon>rosids</taxon>
        <taxon>malvids</taxon>
        <taxon>Malvales</taxon>
        <taxon>Malvaceae</taxon>
        <taxon>Malvoideae</taxon>
        <taxon>Gossypium</taxon>
    </lineage>
</organism>
<gene>
    <name evidence="3" type="ORF">ES332_D09G074300v1</name>
</gene>
<dbReference type="GO" id="GO:0009055">
    <property type="term" value="F:electron transfer activity"/>
    <property type="evidence" value="ECO:0007669"/>
    <property type="project" value="InterPro"/>
</dbReference>
<dbReference type="PANTHER" id="PTHR33021">
    <property type="entry name" value="BLUE COPPER PROTEIN"/>
    <property type="match status" value="1"/>
</dbReference>
<dbReference type="Proteomes" id="UP000322667">
    <property type="component" value="Chromosome D09"/>
</dbReference>
<dbReference type="Pfam" id="PF02298">
    <property type="entry name" value="Cu_bind_like"/>
    <property type="match status" value="1"/>
</dbReference>
<evidence type="ECO:0000256" key="1">
    <source>
        <dbReference type="SAM" id="MobiDB-lite"/>
    </source>
</evidence>
<dbReference type="Gene3D" id="2.60.40.420">
    <property type="entry name" value="Cupredoxins - blue copper proteins"/>
    <property type="match status" value="1"/>
</dbReference>
<keyword evidence="4" id="KW-1185">Reference proteome</keyword>
<accession>A0A5D2JF95</accession>
<evidence type="ECO:0000259" key="2">
    <source>
        <dbReference type="PROSITE" id="PS51485"/>
    </source>
</evidence>
<dbReference type="InterPro" id="IPR003245">
    <property type="entry name" value="Phytocyanin_dom"/>
</dbReference>
<name>A0A5D2JF95_GOSTO</name>
<dbReference type="AlphaFoldDB" id="A0A5D2JF95"/>
<sequence length="149" mass="15949">MDSNPNVLLNDNNHIASICTQVFNFTTEQLYDVAEVINFTTGQLHDVAEVTKTAYDACNTTNNIYTVSTGPASIPLNRPEVFYFTCTVPGHCSGGQKLHVEVRNGNNRTAATPTSPGTSSPPSETNSASSLVSTLSPVFFMAIALVLMC</sequence>